<keyword evidence="2" id="KW-1185">Reference proteome</keyword>
<name>A0ABS5G8B1_9BRAD</name>
<evidence type="ECO:0000313" key="1">
    <source>
        <dbReference type="EMBL" id="MBR1137351.1"/>
    </source>
</evidence>
<gene>
    <name evidence="1" type="ORF">JQ619_16410</name>
</gene>
<organism evidence="1 2">
    <name type="scientific">Bradyrhizobium denitrificans</name>
    <dbReference type="NCBI Taxonomy" id="2734912"/>
    <lineage>
        <taxon>Bacteria</taxon>
        <taxon>Pseudomonadati</taxon>
        <taxon>Pseudomonadota</taxon>
        <taxon>Alphaproteobacteria</taxon>
        <taxon>Hyphomicrobiales</taxon>
        <taxon>Nitrobacteraceae</taxon>
        <taxon>Bradyrhizobium</taxon>
    </lineage>
</organism>
<dbReference type="RefSeq" id="WP_172235654.1">
    <property type="nucleotide sequence ID" value="NZ_JABFDP010000003.1"/>
</dbReference>
<proteinExistence type="predicted"/>
<reference evidence="2" key="1">
    <citation type="journal article" date="2021" name="ISME J.">
        <title>Evolutionary origin and ecological implication of a unique nif island in free-living Bradyrhizobium lineages.</title>
        <authorList>
            <person name="Tao J."/>
        </authorList>
    </citation>
    <scope>NUCLEOTIDE SEQUENCE [LARGE SCALE GENOMIC DNA]</scope>
    <source>
        <strain evidence="2">SZCCT0094</strain>
    </source>
</reference>
<evidence type="ECO:0000313" key="2">
    <source>
        <dbReference type="Proteomes" id="UP001314635"/>
    </source>
</evidence>
<protein>
    <submittedName>
        <fullName evidence="1">Uncharacterized protein</fullName>
    </submittedName>
</protein>
<comment type="caution">
    <text evidence="1">The sequence shown here is derived from an EMBL/GenBank/DDBJ whole genome shotgun (WGS) entry which is preliminary data.</text>
</comment>
<dbReference type="EMBL" id="JAFCLK010000014">
    <property type="protein sequence ID" value="MBR1137351.1"/>
    <property type="molecule type" value="Genomic_DNA"/>
</dbReference>
<dbReference type="Proteomes" id="UP001314635">
    <property type="component" value="Unassembled WGS sequence"/>
</dbReference>
<accession>A0ABS5G8B1</accession>
<sequence length="50" mass="5064">MNADADDNSKRLTALLASKTAEARSASGASPLGAVARKPIVMAHQAITKG</sequence>